<evidence type="ECO:0000259" key="1">
    <source>
        <dbReference type="PROSITE" id="PS50112"/>
    </source>
</evidence>
<reference evidence="2 3" key="1">
    <citation type="submission" date="2016-06" db="EMBL/GenBank/DDBJ databases">
        <title>Evolution of pathogenesis and genome organization in the Tremellales.</title>
        <authorList>
            <person name="Cuomo C."/>
            <person name="Litvintseva A."/>
            <person name="Heitman J."/>
            <person name="Chen Y."/>
            <person name="Sun S."/>
            <person name="Springer D."/>
            <person name="Dromer F."/>
            <person name="Young S."/>
            <person name="Zeng Q."/>
            <person name="Chapman S."/>
            <person name="Gujja S."/>
            <person name="Saif S."/>
            <person name="Birren B."/>
        </authorList>
    </citation>
    <scope>NUCLEOTIDE SEQUENCE [LARGE SCALE GENOMIC DNA]</scope>
    <source>
        <strain evidence="2 3">ATCC 28783</strain>
    </source>
</reference>
<feature type="domain" description="PAS" evidence="1">
    <location>
        <begin position="28"/>
        <end position="57"/>
    </location>
</feature>
<dbReference type="OrthoDB" id="411251at2759"/>
<sequence length="284" mass="32054">MSKEKVTPGYHLSAIACTPTDRDLTWSYVSDSITDILGYEPEEIIGHSVYERIHPDEMRAFADIHCSIVYNMTVSVISRASEGPRGPPFGARVVFELSPSSQGRSIMTKWTESPISPKLPDRSLTPQPISFSDMKDLSDPELYTLPRPRHKRTFFLFDRFTETARVMFVSNDVITKTSSLSGKTFYSVVRPSHRLKVKTAVESLKRERPVAEPNDSSPTYRFVNFDVLKIPDLPPQGQLWPLGTDESERSMPGQEFIPVEGIFCACSDGMTCIIDPLWNVDDVR</sequence>
<dbReference type="PROSITE" id="PS51257">
    <property type="entry name" value="PROKAR_LIPOPROTEIN"/>
    <property type="match status" value="1"/>
</dbReference>
<dbReference type="SUPFAM" id="SSF55785">
    <property type="entry name" value="PYP-like sensor domain (PAS domain)"/>
    <property type="match status" value="1"/>
</dbReference>
<dbReference type="PROSITE" id="PS50112">
    <property type="entry name" value="PAS"/>
    <property type="match status" value="1"/>
</dbReference>
<accession>A0A4Q1BN48</accession>
<gene>
    <name evidence="2" type="ORF">M231_03476</name>
</gene>
<dbReference type="STRING" id="5217.A0A4Q1BN48"/>
<organism evidence="2 3">
    <name type="scientific">Tremella mesenterica</name>
    <name type="common">Jelly fungus</name>
    <dbReference type="NCBI Taxonomy" id="5217"/>
    <lineage>
        <taxon>Eukaryota</taxon>
        <taxon>Fungi</taxon>
        <taxon>Dikarya</taxon>
        <taxon>Basidiomycota</taxon>
        <taxon>Agaricomycotina</taxon>
        <taxon>Tremellomycetes</taxon>
        <taxon>Tremellales</taxon>
        <taxon>Tremellaceae</taxon>
        <taxon>Tremella</taxon>
    </lineage>
</organism>
<dbReference type="InterPro" id="IPR013767">
    <property type="entry name" value="PAS_fold"/>
</dbReference>
<protein>
    <recommendedName>
        <fullName evidence="1">PAS domain-containing protein</fullName>
    </recommendedName>
</protein>
<dbReference type="AlphaFoldDB" id="A0A4Q1BN48"/>
<dbReference type="Gene3D" id="3.30.450.20">
    <property type="entry name" value="PAS domain"/>
    <property type="match status" value="1"/>
</dbReference>
<dbReference type="GO" id="GO:0006355">
    <property type="term" value="P:regulation of DNA-templated transcription"/>
    <property type="evidence" value="ECO:0007669"/>
    <property type="project" value="InterPro"/>
</dbReference>
<dbReference type="InterPro" id="IPR035965">
    <property type="entry name" value="PAS-like_dom_sf"/>
</dbReference>
<dbReference type="SMART" id="SM00091">
    <property type="entry name" value="PAS"/>
    <property type="match status" value="1"/>
</dbReference>
<dbReference type="EMBL" id="SDIL01000034">
    <property type="protein sequence ID" value="RXK39256.1"/>
    <property type="molecule type" value="Genomic_DNA"/>
</dbReference>
<proteinExistence type="predicted"/>
<keyword evidence="3" id="KW-1185">Reference proteome</keyword>
<evidence type="ECO:0000313" key="3">
    <source>
        <dbReference type="Proteomes" id="UP000289152"/>
    </source>
</evidence>
<dbReference type="InParanoid" id="A0A4Q1BN48"/>
<dbReference type="NCBIfam" id="TIGR00229">
    <property type="entry name" value="sensory_box"/>
    <property type="match status" value="1"/>
</dbReference>
<dbReference type="Proteomes" id="UP000289152">
    <property type="component" value="Unassembled WGS sequence"/>
</dbReference>
<comment type="caution">
    <text evidence="2">The sequence shown here is derived from an EMBL/GenBank/DDBJ whole genome shotgun (WGS) entry which is preliminary data.</text>
</comment>
<dbReference type="CDD" id="cd00130">
    <property type="entry name" value="PAS"/>
    <property type="match status" value="1"/>
</dbReference>
<evidence type="ECO:0000313" key="2">
    <source>
        <dbReference type="EMBL" id="RXK39256.1"/>
    </source>
</evidence>
<dbReference type="VEuPathDB" id="FungiDB:TREMEDRAFT_25231"/>
<name>A0A4Q1BN48_TREME</name>
<dbReference type="InterPro" id="IPR000014">
    <property type="entry name" value="PAS"/>
</dbReference>
<dbReference type="Pfam" id="PF00989">
    <property type="entry name" value="PAS"/>
    <property type="match status" value="1"/>
</dbReference>